<dbReference type="RefSeq" id="WP_135371703.1">
    <property type="nucleotide sequence ID" value="NZ_RKLY01000007.1"/>
</dbReference>
<dbReference type="Gene3D" id="3.90.320.10">
    <property type="match status" value="1"/>
</dbReference>
<dbReference type="InterPro" id="IPR024432">
    <property type="entry name" value="Put_RecE_PDDEXK-like_dom"/>
</dbReference>
<evidence type="ECO:0000313" key="5">
    <source>
        <dbReference type="EMBL" id="TGD24097.1"/>
    </source>
</evidence>
<name>A0A4Z0JM93_9LACO</name>
<organism evidence="5 6">
    <name type="scientific">Companilactobacillus suantsaicola</name>
    <dbReference type="NCBI Taxonomy" id="2487723"/>
    <lineage>
        <taxon>Bacteria</taxon>
        <taxon>Bacillati</taxon>
        <taxon>Bacillota</taxon>
        <taxon>Bacilli</taxon>
        <taxon>Lactobacillales</taxon>
        <taxon>Lactobacillaceae</taxon>
        <taxon>Companilactobacillus</taxon>
    </lineage>
</organism>
<dbReference type="EMBL" id="RKLY01000007">
    <property type="protein sequence ID" value="TGD24097.1"/>
    <property type="molecule type" value="Genomic_DNA"/>
</dbReference>
<dbReference type="AlphaFoldDB" id="A0A4Z0JM93"/>
<dbReference type="GO" id="GO:0004386">
    <property type="term" value="F:helicase activity"/>
    <property type="evidence" value="ECO:0007669"/>
    <property type="project" value="UniProtKB-KW"/>
</dbReference>
<evidence type="ECO:0000259" key="4">
    <source>
        <dbReference type="Pfam" id="PF12684"/>
    </source>
</evidence>
<evidence type="ECO:0000256" key="3">
    <source>
        <dbReference type="ARBA" id="ARBA00022840"/>
    </source>
</evidence>
<keyword evidence="6" id="KW-1185">Reference proteome</keyword>
<dbReference type="Pfam" id="PF12684">
    <property type="entry name" value="DUF3799"/>
    <property type="match status" value="1"/>
</dbReference>
<dbReference type="InterPro" id="IPR011604">
    <property type="entry name" value="PDDEXK-like_dom_sf"/>
</dbReference>
<keyword evidence="2" id="KW-0378">Hydrolase</keyword>
<dbReference type="GO" id="GO:0005524">
    <property type="term" value="F:ATP binding"/>
    <property type="evidence" value="ECO:0007669"/>
    <property type="project" value="UniProtKB-KW"/>
</dbReference>
<evidence type="ECO:0000256" key="2">
    <source>
        <dbReference type="ARBA" id="ARBA00022806"/>
    </source>
</evidence>
<keyword evidence="2" id="KW-0347">Helicase</keyword>
<reference evidence="5 6" key="1">
    <citation type="submission" date="2018-10" db="EMBL/GenBank/DDBJ databases">
        <title>Lactobacillus sp. R7 and Lactobacillus sp. R19 isolated from fermented mustard green product of Taiwan.</title>
        <authorList>
            <person name="Lin S.-T."/>
        </authorList>
    </citation>
    <scope>NUCLEOTIDE SEQUENCE [LARGE SCALE GENOMIC DNA]</scope>
    <source>
        <strain evidence="5 6">BCRC 81127</strain>
    </source>
</reference>
<keyword evidence="1" id="KW-0547">Nucleotide-binding</keyword>
<evidence type="ECO:0000256" key="1">
    <source>
        <dbReference type="ARBA" id="ARBA00022741"/>
    </source>
</evidence>
<dbReference type="Proteomes" id="UP000298021">
    <property type="component" value="Unassembled WGS sequence"/>
</dbReference>
<sequence>MLKQMNQNQLKKTQTKQSSLTQSNYYDLATDISWQSPTFFKKFLSCEAETMAEINGNYKPDFKEALLVGNYLHSYFESPEAHLRFVAENKWDIFAKKKATKKETAEGLSKNGQALKNNLTAPFEQAERMISTLASDEGFIENYQGDKEVIVTGQIDGVNWKGKVDCLNLDKGYFIDLKTTQQLDKKYWNVEEHGWDSFVAHWNYQLQMYVYQQLILQTYGVLCTPYIIAVTKEKIPAKAIISIPEERMLEAEDQIYEMQDHIEDVKAGRVEPTRCGKCDYCKSTAKLGKIVSMDDLID</sequence>
<keyword evidence="3" id="KW-0067">ATP-binding</keyword>
<dbReference type="OrthoDB" id="2212578at2"/>
<evidence type="ECO:0000313" key="6">
    <source>
        <dbReference type="Proteomes" id="UP000298021"/>
    </source>
</evidence>
<feature type="domain" description="Putative exodeoxyribonuclease 8 PDDEXK-like" evidence="4">
    <location>
        <begin position="37"/>
        <end position="284"/>
    </location>
</feature>
<protein>
    <recommendedName>
        <fullName evidence="4">Putative exodeoxyribonuclease 8 PDDEXK-like domain-containing protein</fullName>
    </recommendedName>
</protein>
<accession>A0A4Z0JM93</accession>
<gene>
    <name evidence="5" type="ORF">EGT49_03925</name>
</gene>
<comment type="caution">
    <text evidence="5">The sequence shown here is derived from an EMBL/GenBank/DDBJ whole genome shotgun (WGS) entry which is preliminary data.</text>
</comment>
<proteinExistence type="predicted"/>